<evidence type="ECO:0000256" key="6">
    <source>
        <dbReference type="ARBA" id="ARBA00023004"/>
    </source>
</evidence>
<keyword evidence="2 7" id="KW-0349">Heme</keyword>
<evidence type="ECO:0000256" key="9">
    <source>
        <dbReference type="SAM" id="SignalP"/>
    </source>
</evidence>
<dbReference type="GO" id="GO:0030313">
    <property type="term" value="C:cell envelope"/>
    <property type="evidence" value="ECO:0007669"/>
    <property type="project" value="UniProtKB-SubCell"/>
</dbReference>
<feature type="chain" id="PRO_5015678594" evidence="9">
    <location>
        <begin position="32"/>
        <end position="394"/>
    </location>
</feature>
<dbReference type="KEGG" id="azz:DEW08_10885"/>
<evidence type="ECO:0000256" key="2">
    <source>
        <dbReference type="ARBA" id="ARBA00022617"/>
    </source>
</evidence>
<dbReference type="GO" id="GO:0004130">
    <property type="term" value="F:cytochrome-c peroxidase activity"/>
    <property type="evidence" value="ECO:0007669"/>
    <property type="project" value="TreeGrafter"/>
</dbReference>
<keyword evidence="4 9" id="KW-0732">Signal</keyword>
<dbReference type="AlphaFoldDB" id="A0A2S2CQ77"/>
<dbReference type="GO" id="GO:0009055">
    <property type="term" value="F:electron transfer activity"/>
    <property type="evidence" value="ECO:0007669"/>
    <property type="project" value="InterPro"/>
</dbReference>
<dbReference type="SUPFAM" id="SSF46626">
    <property type="entry name" value="Cytochrome c"/>
    <property type="match status" value="2"/>
</dbReference>
<feature type="signal peptide" evidence="9">
    <location>
        <begin position="1"/>
        <end position="31"/>
    </location>
</feature>
<reference evidence="12" key="1">
    <citation type="submission" date="2018-05" db="EMBL/GenBank/DDBJ databases">
        <title>Azospirillum thermophila sp. nov., a novel isolated from hot spring.</title>
        <authorList>
            <person name="Zhao Z."/>
        </authorList>
    </citation>
    <scope>NUCLEOTIDE SEQUENCE [LARGE SCALE GENOMIC DNA]</scope>
    <source>
        <strain evidence="12">CFH 70021</strain>
    </source>
</reference>
<feature type="domain" description="Cytochrome c" evidence="10">
    <location>
        <begin position="215"/>
        <end position="384"/>
    </location>
</feature>
<dbReference type="InterPro" id="IPR051395">
    <property type="entry name" value="Cytochrome_c_Peroxidase/MauG"/>
</dbReference>
<keyword evidence="12" id="KW-1185">Reference proteome</keyword>
<evidence type="ECO:0000256" key="5">
    <source>
        <dbReference type="ARBA" id="ARBA00023002"/>
    </source>
</evidence>
<organism evidence="11 12">
    <name type="scientific">Azospirillum thermophilum</name>
    <dbReference type="NCBI Taxonomy" id="2202148"/>
    <lineage>
        <taxon>Bacteria</taxon>
        <taxon>Pseudomonadati</taxon>
        <taxon>Pseudomonadota</taxon>
        <taxon>Alphaproteobacteria</taxon>
        <taxon>Rhodospirillales</taxon>
        <taxon>Azospirillaceae</taxon>
        <taxon>Azospirillum</taxon>
    </lineage>
</organism>
<dbReference type="GO" id="GO:0046872">
    <property type="term" value="F:metal ion binding"/>
    <property type="evidence" value="ECO:0007669"/>
    <property type="project" value="UniProtKB-KW"/>
</dbReference>
<evidence type="ECO:0000313" key="12">
    <source>
        <dbReference type="Proteomes" id="UP000245629"/>
    </source>
</evidence>
<dbReference type="InterPro" id="IPR036909">
    <property type="entry name" value="Cyt_c-like_dom_sf"/>
</dbReference>
<dbReference type="GO" id="GO:0020037">
    <property type="term" value="F:heme binding"/>
    <property type="evidence" value="ECO:0007669"/>
    <property type="project" value="InterPro"/>
</dbReference>
<evidence type="ECO:0000256" key="3">
    <source>
        <dbReference type="ARBA" id="ARBA00022723"/>
    </source>
</evidence>
<protein>
    <submittedName>
        <fullName evidence="11">Methylamine utilization protein MauG</fullName>
    </submittedName>
</protein>
<feature type="region of interest" description="Disordered" evidence="8">
    <location>
        <begin position="70"/>
        <end position="90"/>
    </location>
</feature>
<dbReference type="PANTHER" id="PTHR30600:SF10">
    <property type="entry name" value="BLL6722 PROTEIN"/>
    <property type="match status" value="1"/>
</dbReference>
<comment type="subcellular location">
    <subcellularLocation>
        <location evidence="1">Cell envelope</location>
    </subcellularLocation>
</comment>
<dbReference type="Pfam" id="PF03150">
    <property type="entry name" value="CCP_MauG"/>
    <property type="match status" value="1"/>
</dbReference>
<keyword evidence="6 7" id="KW-0408">Iron</keyword>
<evidence type="ECO:0000256" key="4">
    <source>
        <dbReference type="ARBA" id="ARBA00022729"/>
    </source>
</evidence>
<dbReference type="InterPro" id="IPR009056">
    <property type="entry name" value="Cyt_c-like_dom"/>
</dbReference>
<dbReference type="Gene3D" id="1.10.760.10">
    <property type="entry name" value="Cytochrome c-like domain"/>
    <property type="match status" value="2"/>
</dbReference>
<feature type="domain" description="Cytochrome c" evidence="10">
    <location>
        <begin position="36"/>
        <end position="158"/>
    </location>
</feature>
<dbReference type="OrthoDB" id="9805202at2"/>
<dbReference type="PROSITE" id="PS51007">
    <property type="entry name" value="CYTC"/>
    <property type="match status" value="2"/>
</dbReference>
<proteinExistence type="predicted"/>
<keyword evidence="3 7" id="KW-0479">Metal-binding</keyword>
<dbReference type="InterPro" id="IPR004852">
    <property type="entry name" value="Di-haem_cyt_c_peroxidsae"/>
</dbReference>
<evidence type="ECO:0000256" key="7">
    <source>
        <dbReference type="PROSITE-ProRule" id="PRU00433"/>
    </source>
</evidence>
<evidence type="ECO:0000256" key="8">
    <source>
        <dbReference type="SAM" id="MobiDB-lite"/>
    </source>
</evidence>
<evidence type="ECO:0000259" key="10">
    <source>
        <dbReference type="PROSITE" id="PS51007"/>
    </source>
</evidence>
<accession>A0A2S2CQ77</accession>
<dbReference type="Proteomes" id="UP000245629">
    <property type="component" value="Chromosome 2"/>
</dbReference>
<keyword evidence="5" id="KW-0560">Oxidoreductase</keyword>
<sequence length="394" mass="42579">MSSAVQRLARLSLLTGLLGGAAAVAPPASLAAELTSMEALGEALYFDQDLSANRTQSCATCHNPDFGFADPRDSGTPAGKAASLGADGRSLGDRNAPTAAYARFSPAFHVRDGKAVGGQFHDGRASSLKEQAGGPPMNPVEMGMTSKAQVLGRLKEKPDYVRAFVALYGAGVLDDPERAYDAMTDSIARFEATGAFAPFDSKYDRHLRGEYKMTPEEDLGMTLFFSTQFTNCNKCHQLARMPASRDETFTNYEYHNIGVPENAALRAANGSKKGFVDHGLLANPAVAGKKDKAQDGKFKTPTLRNVAVTGPYMHNGVFRDLETVIRFYNKYNSRTDAAQINPETGRPWGKPEVAANLSLTELESGPALDSRRIKALVAFLKTLTDARYEHLLEK</sequence>
<gene>
    <name evidence="11" type="ORF">DEW08_10885</name>
</gene>
<evidence type="ECO:0000256" key="1">
    <source>
        <dbReference type="ARBA" id="ARBA00004196"/>
    </source>
</evidence>
<dbReference type="PANTHER" id="PTHR30600">
    <property type="entry name" value="CYTOCHROME C PEROXIDASE-RELATED"/>
    <property type="match status" value="1"/>
</dbReference>
<name>A0A2S2CQ77_9PROT</name>
<dbReference type="RefSeq" id="WP_109327042.1">
    <property type="nucleotide sequence ID" value="NZ_CP029353.1"/>
</dbReference>
<dbReference type="EMBL" id="CP029353">
    <property type="protein sequence ID" value="AWK86674.1"/>
    <property type="molecule type" value="Genomic_DNA"/>
</dbReference>
<evidence type="ECO:0000313" key="11">
    <source>
        <dbReference type="EMBL" id="AWK86674.1"/>
    </source>
</evidence>